<organism evidence="8 9">
    <name type="scientific">Bifidobacterium oedipodis</name>
    <dbReference type="NCBI Taxonomy" id="2675322"/>
    <lineage>
        <taxon>Bacteria</taxon>
        <taxon>Bacillati</taxon>
        <taxon>Actinomycetota</taxon>
        <taxon>Actinomycetes</taxon>
        <taxon>Bifidobacteriales</taxon>
        <taxon>Bifidobacteriaceae</taxon>
        <taxon>Bifidobacterium</taxon>
    </lineage>
</organism>
<reference evidence="8 9" key="1">
    <citation type="submission" date="2020-02" db="EMBL/GenBank/DDBJ databases">
        <title>Characterization of phylogenetic diversity of novel bifidobacterial species isolated in Czech ZOOs.</title>
        <authorList>
            <person name="Lugli G.A."/>
            <person name="Vera N.B."/>
            <person name="Ventura M."/>
        </authorList>
    </citation>
    <scope>NUCLEOTIDE SEQUENCE [LARGE SCALE GENOMIC DNA]</scope>
    <source>
        <strain evidence="8 9">DSM 109957</strain>
    </source>
</reference>
<proteinExistence type="predicted"/>
<dbReference type="PANTHER" id="PTHR36838">
    <property type="entry name" value="AUXIN EFFLUX CARRIER FAMILY PROTEIN"/>
    <property type="match status" value="1"/>
</dbReference>
<feature type="transmembrane region" description="Helical" evidence="7">
    <location>
        <begin position="237"/>
        <end position="259"/>
    </location>
</feature>
<evidence type="ECO:0000313" key="8">
    <source>
        <dbReference type="EMBL" id="NMM92896.1"/>
    </source>
</evidence>
<dbReference type="PANTHER" id="PTHR36838:SF1">
    <property type="entry name" value="SLR1864 PROTEIN"/>
    <property type="match status" value="1"/>
</dbReference>
<feature type="transmembrane region" description="Helical" evidence="7">
    <location>
        <begin position="69"/>
        <end position="89"/>
    </location>
</feature>
<keyword evidence="4 7" id="KW-0812">Transmembrane</keyword>
<keyword evidence="6 7" id="KW-0472">Membrane</keyword>
<gene>
    <name evidence="8" type="ORF">G1C95_0081</name>
</gene>
<keyword evidence="2" id="KW-0813">Transport</keyword>
<evidence type="ECO:0000256" key="6">
    <source>
        <dbReference type="ARBA" id="ARBA00023136"/>
    </source>
</evidence>
<evidence type="ECO:0000256" key="3">
    <source>
        <dbReference type="ARBA" id="ARBA00022475"/>
    </source>
</evidence>
<feature type="transmembrane region" description="Helical" evidence="7">
    <location>
        <begin position="129"/>
        <end position="150"/>
    </location>
</feature>
<evidence type="ECO:0000256" key="5">
    <source>
        <dbReference type="ARBA" id="ARBA00022989"/>
    </source>
</evidence>
<feature type="transmembrane region" description="Helical" evidence="7">
    <location>
        <begin position="6"/>
        <end position="25"/>
    </location>
</feature>
<dbReference type="AlphaFoldDB" id="A0A7Y0HRH1"/>
<evidence type="ECO:0000256" key="1">
    <source>
        <dbReference type="ARBA" id="ARBA00004141"/>
    </source>
</evidence>
<feature type="transmembrane region" description="Helical" evidence="7">
    <location>
        <begin position="175"/>
        <end position="194"/>
    </location>
</feature>
<dbReference type="InterPro" id="IPR004776">
    <property type="entry name" value="Mem_transp_PIN-like"/>
</dbReference>
<keyword evidence="3" id="KW-1003">Cell membrane</keyword>
<feature type="transmembrane region" description="Helical" evidence="7">
    <location>
        <begin position="37"/>
        <end position="57"/>
    </location>
</feature>
<keyword evidence="9" id="KW-1185">Reference proteome</keyword>
<dbReference type="Proteomes" id="UP000532194">
    <property type="component" value="Unassembled WGS sequence"/>
</dbReference>
<evidence type="ECO:0000256" key="7">
    <source>
        <dbReference type="SAM" id="Phobius"/>
    </source>
</evidence>
<name>A0A7Y0HRH1_9BIFI</name>
<comment type="caution">
    <text evidence="8">The sequence shown here is derived from an EMBL/GenBank/DDBJ whole genome shotgun (WGS) entry which is preliminary data.</text>
</comment>
<feature type="transmembrane region" description="Helical" evidence="7">
    <location>
        <begin position="304"/>
        <end position="324"/>
    </location>
</feature>
<comment type="subcellular location">
    <subcellularLocation>
        <location evidence="1">Membrane</location>
        <topology evidence="1">Multi-pass membrane protein</topology>
    </subcellularLocation>
</comment>
<evidence type="ECO:0000256" key="2">
    <source>
        <dbReference type="ARBA" id="ARBA00022448"/>
    </source>
</evidence>
<protein>
    <submittedName>
        <fullName evidence="8">Permease</fullName>
    </submittedName>
</protein>
<dbReference type="Pfam" id="PF03547">
    <property type="entry name" value="Mem_trans"/>
    <property type="match status" value="1"/>
</dbReference>
<feature type="transmembrane region" description="Helical" evidence="7">
    <location>
        <begin position="206"/>
        <end position="225"/>
    </location>
</feature>
<sequence length="325" mass="35140">MEQFRIVLDQLIGMGVMMVVGFICVRAKVLGEQALSGICNLILKATLPLMVFSNAVAGATRHDLIDSGAILVMMSLMYALLIVIFRLLAHLMHLEVNRGRIFQAAFIFGNGGFIGLPIILAVFPERGALYFALMSIIDQVVLWTYGAAICKRVEDRSTPMDDSPAKNWTARLKSLINPPLVGVTIAVLAILIGIQIPDDLLSPMHSVGSTSTPLSMIYIGGLLALRDWKGVLKYPDFYVGMLVRLLAFPIGFWALLTFVPPLIGLGALDTAMVQVVTIAAGLPTMAALPMLAEKHHNNPEYATGIVLVTTVVSLFTLSAVSFVAF</sequence>
<evidence type="ECO:0000256" key="4">
    <source>
        <dbReference type="ARBA" id="ARBA00022692"/>
    </source>
</evidence>
<evidence type="ECO:0000313" key="9">
    <source>
        <dbReference type="Proteomes" id="UP000532194"/>
    </source>
</evidence>
<dbReference type="GO" id="GO:0016020">
    <property type="term" value="C:membrane"/>
    <property type="evidence" value="ECO:0007669"/>
    <property type="project" value="UniProtKB-SubCell"/>
</dbReference>
<feature type="transmembrane region" description="Helical" evidence="7">
    <location>
        <begin position="101"/>
        <end position="123"/>
    </location>
</feature>
<dbReference type="GO" id="GO:0055085">
    <property type="term" value="P:transmembrane transport"/>
    <property type="evidence" value="ECO:0007669"/>
    <property type="project" value="InterPro"/>
</dbReference>
<dbReference type="EMBL" id="JAAIII010000001">
    <property type="protein sequence ID" value="NMM92896.1"/>
    <property type="molecule type" value="Genomic_DNA"/>
</dbReference>
<dbReference type="RefSeq" id="WP_169170980.1">
    <property type="nucleotide sequence ID" value="NZ_JAAIII010000001.1"/>
</dbReference>
<keyword evidence="5 7" id="KW-1133">Transmembrane helix</keyword>
<feature type="transmembrane region" description="Helical" evidence="7">
    <location>
        <begin position="271"/>
        <end position="292"/>
    </location>
</feature>
<accession>A0A7Y0HRH1</accession>